<dbReference type="Proteomes" id="UP001252875">
    <property type="component" value="Unassembled WGS sequence"/>
</dbReference>
<protein>
    <submittedName>
        <fullName evidence="2">Uncharacterized protein</fullName>
    </submittedName>
</protein>
<organism evidence="2 3">
    <name type="scientific">Enterococcus hulanensis</name>
    <dbReference type="NCBI Taxonomy" id="2559929"/>
    <lineage>
        <taxon>Bacteria</taxon>
        <taxon>Bacillati</taxon>
        <taxon>Bacillota</taxon>
        <taxon>Bacilli</taxon>
        <taxon>Lactobacillales</taxon>
        <taxon>Enterococcaceae</taxon>
        <taxon>Enterococcus</taxon>
    </lineage>
</organism>
<feature type="coiled-coil region" evidence="1">
    <location>
        <begin position="5"/>
        <end position="59"/>
    </location>
</feature>
<proteinExistence type="predicted"/>
<gene>
    <name evidence="2" type="ORF">P7D85_12620</name>
</gene>
<dbReference type="RefSeq" id="WP_311822617.1">
    <property type="nucleotide sequence ID" value="NZ_JARPYF010000003.1"/>
</dbReference>
<sequence>MNKKIELKRVELNNLKKELDTIKQLPYGGMPLAVEAKRVEKKYKQLEKEIQEYEQTNDA</sequence>
<evidence type="ECO:0000256" key="1">
    <source>
        <dbReference type="SAM" id="Coils"/>
    </source>
</evidence>
<name>A0ABU3F0G3_9ENTE</name>
<evidence type="ECO:0000313" key="3">
    <source>
        <dbReference type="Proteomes" id="UP001252875"/>
    </source>
</evidence>
<reference evidence="2 3" key="1">
    <citation type="submission" date="2023-03" db="EMBL/GenBank/DDBJ databases">
        <authorList>
            <person name="Shen W."/>
            <person name="Cai J."/>
        </authorList>
    </citation>
    <scope>NUCLEOTIDE SEQUENCE [LARGE SCALE GENOMIC DNA]</scope>
    <source>
        <strain evidence="2 3">D6-4</strain>
    </source>
</reference>
<evidence type="ECO:0000313" key="2">
    <source>
        <dbReference type="EMBL" id="MDT2600624.1"/>
    </source>
</evidence>
<keyword evidence="3" id="KW-1185">Reference proteome</keyword>
<dbReference type="EMBL" id="JARPYI010000007">
    <property type="protein sequence ID" value="MDT2600624.1"/>
    <property type="molecule type" value="Genomic_DNA"/>
</dbReference>
<keyword evidence="1" id="KW-0175">Coiled coil</keyword>
<comment type="caution">
    <text evidence="2">The sequence shown here is derived from an EMBL/GenBank/DDBJ whole genome shotgun (WGS) entry which is preliminary data.</text>
</comment>
<accession>A0ABU3F0G3</accession>